<dbReference type="GO" id="GO:0010436">
    <property type="term" value="F:carotenoid dioxygenase activity"/>
    <property type="evidence" value="ECO:0007669"/>
    <property type="project" value="TreeGrafter"/>
</dbReference>
<comment type="cofactor">
    <cofactor evidence="5">
        <name>Fe(2+)</name>
        <dbReference type="ChEBI" id="CHEBI:29033"/>
    </cofactor>
    <text evidence="5">Binds 1 Fe(2+) ion per subunit.</text>
</comment>
<evidence type="ECO:0000256" key="2">
    <source>
        <dbReference type="ARBA" id="ARBA00022723"/>
    </source>
</evidence>
<evidence type="ECO:0000313" key="8">
    <source>
        <dbReference type="Proteomes" id="UP000237631"/>
    </source>
</evidence>
<feature type="binding site" evidence="5">
    <location>
        <position position="232"/>
    </location>
    <ligand>
        <name>Fe cation</name>
        <dbReference type="ChEBI" id="CHEBI:24875"/>
        <note>catalytic</note>
    </ligand>
</feature>
<feature type="binding site" evidence="5">
    <location>
        <position position="559"/>
    </location>
    <ligand>
        <name>Fe cation</name>
        <dbReference type="ChEBI" id="CHEBI:24875"/>
        <note>catalytic</note>
    </ligand>
</feature>
<dbReference type="OrthoDB" id="407010at2759"/>
<evidence type="ECO:0000256" key="4">
    <source>
        <dbReference type="ARBA" id="ARBA00023004"/>
    </source>
</evidence>
<reference evidence="8" key="1">
    <citation type="journal article" date="2017" name="bioRxiv">
        <title>Conservation of a gene cluster reveals novel cercosporin biosynthetic mechanisms and extends production to the genus Colletotrichum.</title>
        <authorList>
            <person name="de Jonge R."/>
            <person name="Ebert M.K."/>
            <person name="Huitt-Roehl C.R."/>
            <person name="Pal P."/>
            <person name="Suttle J.C."/>
            <person name="Spanner R.E."/>
            <person name="Neubauer J.D."/>
            <person name="Jurick W.M.II."/>
            <person name="Stott K.A."/>
            <person name="Secor G.A."/>
            <person name="Thomma B.P.H.J."/>
            <person name="Van de Peer Y."/>
            <person name="Townsend C.A."/>
            <person name="Bolton M.D."/>
        </authorList>
    </citation>
    <scope>NUCLEOTIDE SEQUENCE [LARGE SCALE GENOMIC DNA]</scope>
    <source>
        <strain evidence="8">CBS538.71</strain>
    </source>
</reference>
<dbReference type="AlphaFoldDB" id="A0A2S6C0H2"/>
<keyword evidence="3" id="KW-0560">Oxidoreductase</keyword>
<organism evidence="7 8">
    <name type="scientific">Cercospora berteroae</name>
    <dbReference type="NCBI Taxonomy" id="357750"/>
    <lineage>
        <taxon>Eukaryota</taxon>
        <taxon>Fungi</taxon>
        <taxon>Dikarya</taxon>
        <taxon>Ascomycota</taxon>
        <taxon>Pezizomycotina</taxon>
        <taxon>Dothideomycetes</taxon>
        <taxon>Dothideomycetidae</taxon>
        <taxon>Mycosphaerellales</taxon>
        <taxon>Mycosphaerellaceae</taxon>
        <taxon>Cercospora</taxon>
    </lineage>
</organism>
<gene>
    <name evidence="7" type="ORF">CBER1_11857</name>
</gene>
<feature type="binding site" evidence="5">
    <location>
        <position position="281"/>
    </location>
    <ligand>
        <name>Fe cation</name>
        <dbReference type="ChEBI" id="CHEBI:24875"/>
        <note>catalytic</note>
    </ligand>
</feature>
<evidence type="ECO:0000256" key="6">
    <source>
        <dbReference type="SAM" id="MobiDB-lite"/>
    </source>
</evidence>
<proteinExistence type="inferred from homology"/>
<protein>
    <submittedName>
        <fullName evidence="7">Uncharacterized protein</fullName>
    </submittedName>
</protein>
<evidence type="ECO:0000256" key="5">
    <source>
        <dbReference type="PIRSR" id="PIRSR604294-1"/>
    </source>
</evidence>
<dbReference type="GO" id="GO:0046872">
    <property type="term" value="F:metal ion binding"/>
    <property type="evidence" value="ECO:0007669"/>
    <property type="project" value="UniProtKB-KW"/>
</dbReference>
<feature type="region of interest" description="Disordered" evidence="6">
    <location>
        <begin position="166"/>
        <end position="185"/>
    </location>
</feature>
<feature type="binding site" evidence="5">
    <location>
        <position position="345"/>
    </location>
    <ligand>
        <name>Fe cation</name>
        <dbReference type="ChEBI" id="CHEBI:24875"/>
        <note>catalytic</note>
    </ligand>
</feature>
<name>A0A2S6C0H2_9PEZI</name>
<keyword evidence="8" id="KW-1185">Reference proteome</keyword>
<comment type="caution">
    <text evidence="7">The sequence shown here is derived from an EMBL/GenBank/DDBJ whole genome shotgun (WGS) entry which is preliminary data.</text>
</comment>
<dbReference type="InterPro" id="IPR004294">
    <property type="entry name" value="Carotenoid_Oase"/>
</dbReference>
<evidence type="ECO:0000256" key="3">
    <source>
        <dbReference type="ARBA" id="ARBA00023002"/>
    </source>
</evidence>
<dbReference type="GO" id="GO:0016121">
    <property type="term" value="P:carotene catabolic process"/>
    <property type="evidence" value="ECO:0007669"/>
    <property type="project" value="TreeGrafter"/>
</dbReference>
<dbReference type="STRING" id="357750.A0A2S6C0H2"/>
<dbReference type="Pfam" id="PF03055">
    <property type="entry name" value="RPE65"/>
    <property type="match status" value="1"/>
</dbReference>
<evidence type="ECO:0000313" key="7">
    <source>
        <dbReference type="EMBL" id="PPJ53233.1"/>
    </source>
</evidence>
<accession>A0A2S6C0H2</accession>
<comment type="similarity">
    <text evidence="1">Belongs to the carotenoid oxygenase family.</text>
</comment>
<keyword evidence="4 5" id="KW-0408">Iron</keyword>
<dbReference type="EMBL" id="PNEN01001554">
    <property type="protein sequence ID" value="PPJ53233.1"/>
    <property type="molecule type" value="Genomic_DNA"/>
</dbReference>
<evidence type="ECO:0000256" key="1">
    <source>
        <dbReference type="ARBA" id="ARBA00006787"/>
    </source>
</evidence>
<dbReference type="PANTHER" id="PTHR10543:SF24">
    <property type="entry name" value="CAROTENOID ISOMEROOXYGENASE"/>
    <property type="match status" value="1"/>
</dbReference>
<sequence length="569" mass="63187">MAPEENPKGYNWHMVTEQELQYAPPYVRDVPETPTEVECKLRGSWPMWLYGTFLRVGAGRFTVPVSEDDSKPKVVVQHLFDGLGMLHKFRIVDGRVYYRSRYLHDGVVRRAKRDGFLASSFMGLNPNTPLAEAQDPCSALLGAMQLVYHPSEDAAPDDFTVGVQPRRGMHLPKDRNPNSRGTQAEDPATQEILVHTDWNVIQVCDAKSLEPKRLLTHATIDPELEGDGCCAHPVHDRKRGQTYNYLIDAAGIMYVFALDVASNPARLLWKSALPCKPCYTHALAMTDQYVVFVRNPVSLDPSNRAKSLVEAMICEHDSPVFFYVLSKTDGTLVASYQVPNFYFFHTANAYDYVDSQTGHINVHVDIASYKAEHYPYAEYGLANILDPLKPYQVGRLVRYELEAVNTQNPHVVARGTVKAAIPDMAAELPRISKAASMDPHYRYVYGVSGNGISAPGTQVPIGRLGNGVGMAHASFYGHLFKSDWETGTFKAWVPEHGESCPTEPIFIQRPGATEEDDGIVITITINKEGTNSILVALDGKTFQEVARADMPQVYGLGPHGSFVEGHFGL</sequence>
<keyword evidence="2 5" id="KW-0479">Metal-binding</keyword>
<dbReference type="Proteomes" id="UP000237631">
    <property type="component" value="Unassembled WGS sequence"/>
</dbReference>
<dbReference type="PANTHER" id="PTHR10543">
    <property type="entry name" value="BETA-CAROTENE DIOXYGENASE"/>
    <property type="match status" value="1"/>
</dbReference>